<comment type="similarity">
    <text evidence="8">Belongs to the TonB-dependent receptor family.</text>
</comment>
<accession>A0A6I3LEU7</accession>
<dbReference type="Pfam" id="PF00593">
    <property type="entry name" value="TonB_dep_Rec_b-barrel"/>
    <property type="match status" value="1"/>
</dbReference>
<evidence type="ECO:0000256" key="1">
    <source>
        <dbReference type="ARBA" id="ARBA00004571"/>
    </source>
</evidence>
<evidence type="ECO:0000256" key="7">
    <source>
        <dbReference type="ARBA" id="ARBA00023237"/>
    </source>
</evidence>
<keyword evidence="5" id="KW-0798">TonB box</keyword>
<evidence type="ECO:0000256" key="4">
    <source>
        <dbReference type="ARBA" id="ARBA00022692"/>
    </source>
</evidence>
<feature type="domain" description="TonB-dependent receptor-like beta-barrel" evidence="10">
    <location>
        <begin position="258"/>
        <end position="641"/>
    </location>
</feature>
<dbReference type="GO" id="GO:0009279">
    <property type="term" value="C:cell outer membrane"/>
    <property type="evidence" value="ECO:0007669"/>
    <property type="project" value="UniProtKB-SubCell"/>
</dbReference>
<evidence type="ECO:0000256" key="8">
    <source>
        <dbReference type="PROSITE-ProRule" id="PRU01360"/>
    </source>
</evidence>
<keyword evidence="7 8" id="KW-0998">Cell outer membrane</keyword>
<evidence type="ECO:0000313" key="12">
    <source>
        <dbReference type="Proteomes" id="UP000438760"/>
    </source>
</evidence>
<keyword evidence="2 8" id="KW-0813">Transport</keyword>
<dbReference type="PROSITE" id="PS52016">
    <property type="entry name" value="TONB_DEPENDENT_REC_3"/>
    <property type="match status" value="1"/>
</dbReference>
<evidence type="ECO:0000259" key="10">
    <source>
        <dbReference type="Pfam" id="PF00593"/>
    </source>
</evidence>
<evidence type="ECO:0000256" key="3">
    <source>
        <dbReference type="ARBA" id="ARBA00022452"/>
    </source>
</evidence>
<dbReference type="Gene3D" id="2.40.170.20">
    <property type="entry name" value="TonB-dependent receptor, beta-barrel domain"/>
    <property type="match status" value="1"/>
</dbReference>
<keyword evidence="3 8" id="KW-1134">Transmembrane beta strand</keyword>
<dbReference type="InterPro" id="IPR039426">
    <property type="entry name" value="TonB-dep_rcpt-like"/>
</dbReference>
<organism evidence="11 12">
    <name type="scientific">Myroides albus</name>
    <dbReference type="NCBI Taxonomy" id="2562892"/>
    <lineage>
        <taxon>Bacteria</taxon>
        <taxon>Pseudomonadati</taxon>
        <taxon>Bacteroidota</taxon>
        <taxon>Flavobacteriia</taxon>
        <taxon>Flavobacteriales</taxon>
        <taxon>Flavobacteriaceae</taxon>
        <taxon>Myroides</taxon>
    </lineage>
</organism>
<dbReference type="OrthoDB" id="9759247at2"/>
<dbReference type="EMBL" id="WMJX01000003">
    <property type="protein sequence ID" value="MTG96998.1"/>
    <property type="molecule type" value="Genomic_DNA"/>
</dbReference>
<evidence type="ECO:0000256" key="2">
    <source>
        <dbReference type="ARBA" id="ARBA00022448"/>
    </source>
</evidence>
<reference evidence="11 12" key="1">
    <citation type="submission" date="2019-11" db="EMBL/GenBank/DDBJ databases">
        <title>Genome of Strain BIT-d1.</title>
        <authorList>
            <person name="Yang Y."/>
        </authorList>
    </citation>
    <scope>NUCLEOTIDE SEQUENCE [LARGE SCALE GENOMIC DNA]</scope>
    <source>
        <strain evidence="11 12">BIT-d1</strain>
    </source>
</reference>
<keyword evidence="11" id="KW-0675">Receptor</keyword>
<evidence type="ECO:0000256" key="6">
    <source>
        <dbReference type="ARBA" id="ARBA00023136"/>
    </source>
</evidence>
<feature type="chain" id="PRO_5026071238" evidence="9">
    <location>
        <begin position="22"/>
        <end position="670"/>
    </location>
</feature>
<dbReference type="SUPFAM" id="SSF56935">
    <property type="entry name" value="Porins"/>
    <property type="match status" value="1"/>
</dbReference>
<evidence type="ECO:0000256" key="5">
    <source>
        <dbReference type="ARBA" id="ARBA00023077"/>
    </source>
</evidence>
<proteinExistence type="inferred from homology"/>
<evidence type="ECO:0000313" key="11">
    <source>
        <dbReference type="EMBL" id="MTG96998.1"/>
    </source>
</evidence>
<comment type="caution">
    <text evidence="11">The sequence shown here is derived from an EMBL/GenBank/DDBJ whole genome shotgun (WGS) entry which is preliminary data.</text>
</comment>
<sequence>MISKNHLIASLLLTLPSLLSAQNTVEQDTLSAKALEEVIVTHKSQSKNLTEKKPLASVDDYLAKQENITLVRRGAYAWEPMINNMSIERTRQTIDGMQIFHACTDKMDPITSYVEVNNLDGMDITSGSQGSMFGATLGGSIDLRTRKLSFTEEDKLTAQVQTGFESINKQKIVGGNFDYTAKKFYVSGSIMYRDADNYKAGGNKEILYSQFRKLNASGIIGYAINNSHSLEAAIIYDKATDVGYPALPMDVGLAEAIITSVKHTYKPTGSWVDKWETKLYYNTITHRMDDTNRPNVQMRMDMPGSTDTYGAYTTLSTTLKDSHHISVNANTYYNKSLAEMTMIPNNPGSANMFAYTWPNIKTNYGGLTIKDHWQIDDKNSVLLSGTLGINFNHVSEKGINQLSIFLNDDTFKQNKTRTVGNIAANYEYFYDSWLFGIGTGYGNRAPSVSEGYGYYLFNSGDRYDYIGNPNLKNESSYEGNFFVKYASPAFSTKLSGSVFYLDNYIIGVIDPIYNAMTIGGLGLKKYANIDHAIQGTLAWNFTYNLDANWKVSGGLTYSFGEDSDKNTLPFIAPLAYSTTIDYKYSVFKTQLSLKGNAVKNNAAKAYGEVRTPSYAILDWNANYDFLIKEQSLNIGVGIENIFDTHYSTYADWNKIPNPGRNFFVNLTYKL</sequence>
<name>A0A6I3LEU7_9FLAO</name>
<dbReference type="Proteomes" id="UP000438760">
    <property type="component" value="Unassembled WGS sequence"/>
</dbReference>
<dbReference type="InterPro" id="IPR000531">
    <property type="entry name" value="Beta-barrel_TonB"/>
</dbReference>
<keyword evidence="6 8" id="KW-0472">Membrane</keyword>
<dbReference type="AlphaFoldDB" id="A0A6I3LEU7"/>
<keyword evidence="12" id="KW-1185">Reference proteome</keyword>
<keyword evidence="4 8" id="KW-0812">Transmembrane</keyword>
<dbReference type="InterPro" id="IPR036942">
    <property type="entry name" value="Beta-barrel_TonB_sf"/>
</dbReference>
<protein>
    <submittedName>
        <fullName evidence="11">TonB-dependent receptor</fullName>
    </submittedName>
</protein>
<feature type="signal peptide" evidence="9">
    <location>
        <begin position="1"/>
        <end position="21"/>
    </location>
</feature>
<evidence type="ECO:0000256" key="9">
    <source>
        <dbReference type="SAM" id="SignalP"/>
    </source>
</evidence>
<comment type="subcellular location">
    <subcellularLocation>
        <location evidence="1 8">Cell outer membrane</location>
        <topology evidence="1 8">Multi-pass membrane protein</topology>
    </subcellularLocation>
</comment>
<dbReference type="RefSeq" id="WP_155091049.1">
    <property type="nucleotide sequence ID" value="NZ_CP102754.1"/>
</dbReference>
<gene>
    <name evidence="11" type="ORF">GJV76_02425</name>
</gene>
<keyword evidence="9" id="KW-0732">Signal</keyword>